<dbReference type="SMART" id="SM00360">
    <property type="entry name" value="RRM"/>
    <property type="match status" value="1"/>
</dbReference>
<dbReference type="Gene3D" id="3.30.70.330">
    <property type="match status" value="1"/>
</dbReference>
<feature type="region of interest" description="Disordered" evidence="1">
    <location>
        <begin position="271"/>
        <end position="301"/>
    </location>
</feature>
<feature type="compositionally biased region" description="Basic and acidic residues" evidence="1">
    <location>
        <begin position="46"/>
        <end position="62"/>
    </location>
</feature>
<feature type="region of interest" description="Disordered" evidence="1">
    <location>
        <begin position="36"/>
        <end position="117"/>
    </location>
</feature>
<name>A0A182Y896_ANOST</name>
<dbReference type="PANTHER" id="PTHR48034">
    <property type="entry name" value="TRANSFORMER-2 SEX-DETERMINING PROTEIN-RELATED"/>
    <property type="match status" value="1"/>
</dbReference>
<dbReference type="AlphaFoldDB" id="A0A182Y896"/>
<reference evidence="2" key="2">
    <citation type="submission" date="2020-05" db="UniProtKB">
        <authorList>
            <consortium name="EnsemblMetazoa"/>
        </authorList>
    </citation>
    <scope>IDENTIFICATION</scope>
    <source>
        <strain evidence="2">Indian</strain>
    </source>
</reference>
<dbReference type="VEuPathDB" id="VectorBase:ASTE010411"/>
<dbReference type="OMA" id="ATNKPHD"/>
<dbReference type="InterPro" id="IPR000504">
    <property type="entry name" value="RRM_dom"/>
</dbReference>
<evidence type="ECO:0000313" key="3">
    <source>
        <dbReference type="Proteomes" id="UP000076408"/>
    </source>
</evidence>
<dbReference type="VEuPathDB" id="VectorBase:ASTEI04682"/>
<proteinExistence type="predicted"/>
<dbReference type="PROSITE" id="PS50102">
    <property type="entry name" value="RRM"/>
    <property type="match status" value="1"/>
</dbReference>
<dbReference type="InterPro" id="IPR035979">
    <property type="entry name" value="RBD_domain_sf"/>
</dbReference>
<evidence type="ECO:0000256" key="1">
    <source>
        <dbReference type="SAM" id="MobiDB-lite"/>
    </source>
</evidence>
<protein>
    <submittedName>
        <fullName evidence="2">Uncharacterized protein</fullName>
    </submittedName>
</protein>
<sequence>MSHSRNYNYYEVSKHRKINPKPLACVLVLFTKSGQTVSTSQPSRSRSRERSYRREYRDDSERYNLSTSESSRTHADYSASSYRRSSHHRSSHSTSAHYHDPPASSSSSMGTGAHDCSSHGSSGKLVLAVFNLSVYTTEAELYDTFSKFGPLRKTTVVLDAKTGRSRGFGFVYFESAEDAKVAHDQANGIEIGDRRIRVDFSATNKPHDPTPGVYYGKVSHPKGGGYGGHSSHGMSSSHGYHHCRACEVEARERERWERDARSRDHHYYYDSYSGHERSRSNRSTMGRSGRSDYYRGGTSIR</sequence>
<keyword evidence="3" id="KW-1185">Reference proteome</keyword>
<dbReference type="VEuPathDB" id="VectorBase:ASTEI20_042421"/>
<dbReference type="STRING" id="30069.A0A182Y896"/>
<dbReference type="CDD" id="cd12363">
    <property type="entry name" value="RRM_TRA2"/>
    <property type="match status" value="1"/>
</dbReference>
<dbReference type="GO" id="GO:0003723">
    <property type="term" value="F:RNA binding"/>
    <property type="evidence" value="ECO:0007669"/>
    <property type="project" value="UniProtKB-UniRule"/>
</dbReference>
<dbReference type="SUPFAM" id="SSF54928">
    <property type="entry name" value="RNA-binding domain, RBD"/>
    <property type="match status" value="1"/>
</dbReference>
<dbReference type="InterPro" id="IPR050441">
    <property type="entry name" value="RBM"/>
</dbReference>
<organism evidence="2 3">
    <name type="scientific">Anopheles stephensi</name>
    <name type="common">Indo-Pakistan malaria mosquito</name>
    <dbReference type="NCBI Taxonomy" id="30069"/>
    <lineage>
        <taxon>Eukaryota</taxon>
        <taxon>Metazoa</taxon>
        <taxon>Ecdysozoa</taxon>
        <taxon>Arthropoda</taxon>
        <taxon>Hexapoda</taxon>
        <taxon>Insecta</taxon>
        <taxon>Pterygota</taxon>
        <taxon>Neoptera</taxon>
        <taxon>Endopterygota</taxon>
        <taxon>Diptera</taxon>
        <taxon>Nematocera</taxon>
        <taxon>Culicoidea</taxon>
        <taxon>Culicidae</taxon>
        <taxon>Anophelinae</taxon>
        <taxon>Anopheles</taxon>
    </lineage>
</organism>
<dbReference type="Pfam" id="PF00076">
    <property type="entry name" value="RRM_1"/>
    <property type="match status" value="1"/>
</dbReference>
<evidence type="ECO:0000313" key="2">
    <source>
        <dbReference type="EnsemblMetazoa" id="ASTEI04682-PA"/>
    </source>
</evidence>
<reference evidence="3" key="1">
    <citation type="journal article" date="2014" name="Genome Biol.">
        <title>Genome analysis of a major urban malaria vector mosquito, Anopheles stephensi.</title>
        <authorList>
            <person name="Jiang X."/>
            <person name="Peery A."/>
            <person name="Hall A.B."/>
            <person name="Sharma A."/>
            <person name="Chen X.G."/>
            <person name="Waterhouse R.M."/>
            <person name="Komissarov A."/>
            <person name="Riehle M.M."/>
            <person name="Shouche Y."/>
            <person name="Sharakhova M.V."/>
            <person name="Lawson D."/>
            <person name="Pakpour N."/>
            <person name="Arensburger P."/>
            <person name="Davidson V.L."/>
            <person name="Eiglmeier K."/>
            <person name="Emrich S."/>
            <person name="George P."/>
            <person name="Kennedy R.C."/>
            <person name="Mane S.P."/>
            <person name="Maslen G."/>
            <person name="Oringanje C."/>
            <person name="Qi Y."/>
            <person name="Settlage R."/>
            <person name="Tojo M."/>
            <person name="Tubio J.M."/>
            <person name="Unger M.F."/>
            <person name="Wang B."/>
            <person name="Vernick K.D."/>
            <person name="Ribeiro J.M."/>
            <person name="James A.A."/>
            <person name="Michel K."/>
            <person name="Riehle M.A."/>
            <person name="Luckhart S."/>
            <person name="Sharakhov I.V."/>
            <person name="Tu Z."/>
        </authorList>
    </citation>
    <scope>NUCLEOTIDE SEQUENCE [LARGE SCALE GENOMIC DNA]</scope>
    <source>
        <strain evidence="3">Indian</strain>
    </source>
</reference>
<dbReference type="EnsemblMetazoa" id="ASTEI04682-RA">
    <property type="protein sequence ID" value="ASTEI04682-PA"/>
    <property type="gene ID" value="ASTEI04682"/>
</dbReference>
<accession>A0A182Y896</accession>
<dbReference type="InterPro" id="IPR012677">
    <property type="entry name" value="Nucleotide-bd_a/b_plait_sf"/>
</dbReference>
<dbReference type="Proteomes" id="UP000076408">
    <property type="component" value="Unassembled WGS sequence"/>
</dbReference>